<evidence type="ECO:0000259" key="2">
    <source>
        <dbReference type="Pfam" id="PF06439"/>
    </source>
</evidence>
<dbReference type="Pfam" id="PF06439">
    <property type="entry name" value="3keto-disac_hyd"/>
    <property type="match status" value="1"/>
</dbReference>
<dbReference type="OrthoDB" id="248448at2"/>
<dbReference type="Gene3D" id="2.60.120.560">
    <property type="entry name" value="Exo-inulinase, domain 1"/>
    <property type="match status" value="1"/>
</dbReference>
<protein>
    <recommendedName>
        <fullName evidence="2">3-keto-alpha-glucoside-1,2-lyase/3-keto-2-hydroxy-glucal hydratase domain-containing protein</fullName>
    </recommendedName>
</protein>
<gene>
    <name evidence="3" type="ORF">Pla22_45410</name>
</gene>
<dbReference type="EMBL" id="SJPI01000003">
    <property type="protein sequence ID" value="TWT49346.1"/>
    <property type="molecule type" value="Genomic_DNA"/>
</dbReference>
<proteinExistence type="predicted"/>
<name>A0A5C5WEJ5_9BACT</name>
<accession>A0A5C5WEJ5</accession>
<sequence precursor="true">MLRRVSFSVAILAVCLAAPSYADEPNPRGALVNGDGPGWVMLDGDDFVRVNGDDKTLVWNGSLAIGSGKPIGVTRSVKQYKNFELLIEWQHKEFAGNSGVFVWVPESALNQLPPDELPNAGIEIQMLDHGYKAKYLRDGGKPPLFFSTNGDVFAVGESTMTPFEPLSPNGSRSFPSEDRSKGFGSWNHYYVRAINGEVRLWVNGAEVSGGRDCNPSEGYLCLESEGAPILFRNIRIRELP</sequence>
<dbReference type="AlphaFoldDB" id="A0A5C5WEJ5"/>
<evidence type="ECO:0000313" key="4">
    <source>
        <dbReference type="Proteomes" id="UP000316598"/>
    </source>
</evidence>
<dbReference type="GO" id="GO:0016787">
    <property type="term" value="F:hydrolase activity"/>
    <property type="evidence" value="ECO:0007669"/>
    <property type="project" value="InterPro"/>
</dbReference>
<dbReference type="InterPro" id="IPR010496">
    <property type="entry name" value="AL/BT2_dom"/>
</dbReference>
<feature type="domain" description="3-keto-alpha-glucoside-1,2-lyase/3-keto-2-hydroxy-glucal hydratase" evidence="2">
    <location>
        <begin position="32"/>
        <end position="237"/>
    </location>
</feature>
<reference evidence="3 4" key="1">
    <citation type="submission" date="2019-02" db="EMBL/GenBank/DDBJ databases">
        <title>Deep-cultivation of Planctomycetes and their phenomic and genomic characterization uncovers novel biology.</title>
        <authorList>
            <person name="Wiegand S."/>
            <person name="Jogler M."/>
            <person name="Boedeker C."/>
            <person name="Pinto D."/>
            <person name="Vollmers J."/>
            <person name="Rivas-Marin E."/>
            <person name="Kohn T."/>
            <person name="Peeters S.H."/>
            <person name="Heuer A."/>
            <person name="Rast P."/>
            <person name="Oberbeckmann S."/>
            <person name="Bunk B."/>
            <person name="Jeske O."/>
            <person name="Meyerdierks A."/>
            <person name="Storesund J.E."/>
            <person name="Kallscheuer N."/>
            <person name="Luecker S."/>
            <person name="Lage O.M."/>
            <person name="Pohl T."/>
            <person name="Merkel B.J."/>
            <person name="Hornburger P."/>
            <person name="Mueller R.-W."/>
            <person name="Bruemmer F."/>
            <person name="Labrenz M."/>
            <person name="Spormann A.M."/>
            <person name="Op Den Camp H."/>
            <person name="Overmann J."/>
            <person name="Amann R."/>
            <person name="Jetten M.S.M."/>
            <person name="Mascher T."/>
            <person name="Medema M.H."/>
            <person name="Devos D.P."/>
            <person name="Kaster A.-K."/>
            <person name="Ovreas L."/>
            <person name="Rohde M."/>
            <person name="Galperin M.Y."/>
            <person name="Jogler C."/>
        </authorList>
    </citation>
    <scope>NUCLEOTIDE SEQUENCE [LARGE SCALE GENOMIC DNA]</scope>
    <source>
        <strain evidence="3 4">Pla22</strain>
    </source>
</reference>
<dbReference type="RefSeq" id="WP_146516875.1">
    <property type="nucleotide sequence ID" value="NZ_SJPI01000003.1"/>
</dbReference>
<feature type="chain" id="PRO_5023075077" description="3-keto-alpha-glucoside-1,2-lyase/3-keto-2-hydroxy-glucal hydratase domain-containing protein" evidence="1">
    <location>
        <begin position="23"/>
        <end position="240"/>
    </location>
</feature>
<dbReference type="Proteomes" id="UP000316598">
    <property type="component" value="Unassembled WGS sequence"/>
</dbReference>
<organism evidence="3 4">
    <name type="scientific">Rubripirellula amarantea</name>
    <dbReference type="NCBI Taxonomy" id="2527999"/>
    <lineage>
        <taxon>Bacteria</taxon>
        <taxon>Pseudomonadati</taxon>
        <taxon>Planctomycetota</taxon>
        <taxon>Planctomycetia</taxon>
        <taxon>Pirellulales</taxon>
        <taxon>Pirellulaceae</taxon>
        <taxon>Rubripirellula</taxon>
    </lineage>
</organism>
<evidence type="ECO:0000313" key="3">
    <source>
        <dbReference type="EMBL" id="TWT49346.1"/>
    </source>
</evidence>
<comment type="caution">
    <text evidence="3">The sequence shown here is derived from an EMBL/GenBank/DDBJ whole genome shotgun (WGS) entry which is preliminary data.</text>
</comment>
<feature type="signal peptide" evidence="1">
    <location>
        <begin position="1"/>
        <end position="22"/>
    </location>
</feature>
<keyword evidence="1" id="KW-0732">Signal</keyword>
<keyword evidence="4" id="KW-1185">Reference proteome</keyword>
<evidence type="ECO:0000256" key="1">
    <source>
        <dbReference type="SAM" id="SignalP"/>
    </source>
</evidence>